<evidence type="ECO:0000313" key="4">
    <source>
        <dbReference type="Proteomes" id="UP000269396"/>
    </source>
</evidence>
<protein>
    <submittedName>
        <fullName evidence="3">Uncharacterized protein</fullName>
    </submittedName>
</protein>
<dbReference type="STRING" id="31246.A0A183Q4M5"/>
<feature type="region of interest" description="Disordered" evidence="1">
    <location>
        <begin position="62"/>
        <end position="96"/>
    </location>
</feature>
<reference evidence="3 4" key="1">
    <citation type="submission" date="2018-11" db="EMBL/GenBank/DDBJ databases">
        <authorList>
            <consortium name="Pathogen Informatics"/>
        </authorList>
    </citation>
    <scope>NUCLEOTIDE SEQUENCE [LARGE SCALE GENOMIC DNA]</scope>
    <source>
        <strain>Denwood</strain>
        <strain evidence="4">Zambia</strain>
    </source>
</reference>
<keyword evidence="2" id="KW-0472">Membrane</keyword>
<keyword evidence="2" id="KW-0812">Transmembrane</keyword>
<dbReference type="AlphaFoldDB" id="A0A183Q4M5"/>
<name>A0A183Q4M5_9TREM</name>
<accession>A0A183Q4M5</accession>
<keyword evidence="4" id="KW-1185">Reference proteome</keyword>
<keyword evidence="2" id="KW-1133">Transmembrane helix</keyword>
<evidence type="ECO:0000256" key="1">
    <source>
        <dbReference type="SAM" id="MobiDB-lite"/>
    </source>
</evidence>
<evidence type="ECO:0000313" key="3">
    <source>
        <dbReference type="EMBL" id="VDP85132.1"/>
    </source>
</evidence>
<gene>
    <name evidence="3" type="ORF">SMTD_LOCUS21561</name>
</gene>
<feature type="non-terminal residue" evidence="3">
    <location>
        <position position="1"/>
    </location>
</feature>
<proteinExistence type="predicted"/>
<sequence length="184" mass="20762">PCNNTSKLSKNFDDRNQQLNETSQYSEHLNETTSFNANLSSDSSGFQVLPSSWKPIHQQFRRRIRRNRPRQMISSESKETPASHSNSPHSGTPPVPLSWNEATDALRLPLGLIPTFIPNPGSTNAPGTTAYMLCRPPYSEPECSANDEGKSFKLCFLFIRVISILSIIVIVFIVIDRVFDYYLI</sequence>
<feature type="transmembrane region" description="Helical" evidence="2">
    <location>
        <begin position="154"/>
        <end position="175"/>
    </location>
</feature>
<dbReference type="EMBL" id="UZAL01047719">
    <property type="protein sequence ID" value="VDP85132.1"/>
    <property type="molecule type" value="Genomic_DNA"/>
</dbReference>
<dbReference type="Proteomes" id="UP000269396">
    <property type="component" value="Unassembled WGS sequence"/>
</dbReference>
<organism evidence="3 4">
    <name type="scientific">Schistosoma mattheei</name>
    <dbReference type="NCBI Taxonomy" id="31246"/>
    <lineage>
        <taxon>Eukaryota</taxon>
        <taxon>Metazoa</taxon>
        <taxon>Spiralia</taxon>
        <taxon>Lophotrochozoa</taxon>
        <taxon>Platyhelminthes</taxon>
        <taxon>Trematoda</taxon>
        <taxon>Digenea</taxon>
        <taxon>Strigeidida</taxon>
        <taxon>Schistosomatoidea</taxon>
        <taxon>Schistosomatidae</taxon>
        <taxon>Schistosoma</taxon>
    </lineage>
</organism>
<evidence type="ECO:0000256" key="2">
    <source>
        <dbReference type="SAM" id="Phobius"/>
    </source>
</evidence>